<dbReference type="Pfam" id="PF09438">
    <property type="entry name" value="DUF2017"/>
    <property type="match status" value="1"/>
</dbReference>
<dbReference type="Proteomes" id="UP000256661">
    <property type="component" value="Unassembled WGS sequence"/>
</dbReference>
<evidence type="ECO:0000313" key="2">
    <source>
        <dbReference type="Proteomes" id="UP000256661"/>
    </source>
</evidence>
<organism evidence="1 2">
    <name type="scientific">Thermomonospora umbrina</name>
    <dbReference type="NCBI Taxonomy" id="111806"/>
    <lineage>
        <taxon>Bacteria</taxon>
        <taxon>Bacillati</taxon>
        <taxon>Actinomycetota</taxon>
        <taxon>Actinomycetes</taxon>
        <taxon>Streptosporangiales</taxon>
        <taxon>Thermomonosporaceae</taxon>
        <taxon>Thermomonospora</taxon>
    </lineage>
</organism>
<keyword evidence="2" id="KW-1185">Reference proteome</keyword>
<protein>
    <submittedName>
        <fullName evidence="1">Uncharacterized protein DUF2017</fullName>
    </submittedName>
</protein>
<comment type="caution">
    <text evidence="1">The sequence shown here is derived from an EMBL/GenBank/DDBJ whole genome shotgun (WGS) entry which is preliminary data.</text>
</comment>
<proteinExistence type="predicted"/>
<evidence type="ECO:0000313" key="1">
    <source>
        <dbReference type="EMBL" id="REE98635.1"/>
    </source>
</evidence>
<reference evidence="1 2" key="1">
    <citation type="submission" date="2018-08" db="EMBL/GenBank/DDBJ databases">
        <title>Sequencing the genomes of 1000 actinobacteria strains.</title>
        <authorList>
            <person name="Klenk H.-P."/>
        </authorList>
    </citation>
    <scope>NUCLEOTIDE SEQUENCE [LARGE SCALE GENOMIC DNA]</scope>
    <source>
        <strain evidence="1 2">DSM 43927</strain>
    </source>
</reference>
<sequence length="175" mass="19550">MSEVERVADGVRLRLEPEEAALVGALVEQLLRLLGEPDPADDPLAAALGISENAVTPDDPVLARLFPDGYREDDGAAREFRRYTEVGLRDGKREAAETVLDSLRPGRDVVLDADAAQAWLRAVNDLRLALGTQLDITEEWYEEAAEMDPDDPRFARFVAYDWLTMLQESLIRAVW</sequence>
<accession>A0A3D9T052</accession>
<name>A0A3D9T052_9ACTN</name>
<dbReference type="InterPro" id="IPR018561">
    <property type="entry name" value="AosR"/>
</dbReference>
<dbReference type="EMBL" id="QTTT01000001">
    <property type="protein sequence ID" value="REE98635.1"/>
    <property type="molecule type" value="Genomic_DNA"/>
</dbReference>
<dbReference type="RefSeq" id="WP_116024065.1">
    <property type="nucleotide sequence ID" value="NZ_QTTT01000001.1"/>
</dbReference>
<dbReference type="OrthoDB" id="3268479at2"/>
<dbReference type="AlphaFoldDB" id="A0A3D9T052"/>
<gene>
    <name evidence="1" type="ORF">DFJ69_4127</name>
</gene>